<keyword evidence="2" id="KW-0808">Transferase</keyword>
<dbReference type="Pfam" id="PF13673">
    <property type="entry name" value="Acetyltransf_10"/>
    <property type="match status" value="1"/>
</dbReference>
<evidence type="ECO:0000313" key="2">
    <source>
        <dbReference type="EMBL" id="KRN77290.1"/>
    </source>
</evidence>
<name>A0A0R2JRR8_9LACO</name>
<dbReference type="InterPro" id="IPR000182">
    <property type="entry name" value="GNAT_dom"/>
</dbReference>
<sequence length="149" mass="17197">MNIDVKQTDELSAREVIEIMEARTAVFVVEQECPYQEVDADDYEALHVRLLKEDQLQAYARILVMQDGIHFGRVLVKQEARGNGYAQELIKAVLETIQARFPGQPVMIQAQAYLLDFYASFGFEAISDEYLEDNIPHVDMKLNSMNYFR</sequence>
<comment type="caution">
    <text evidence="2">The sequence shown here is derived from an EMBL/GenBank/DDBJ whole genome shotgun (WGS) entry which is preliminary data.</text>
</comment>
<dbReference type="PATRIC" id="fig|1620.3.peg.1682"/>
<protein>
    <submittedName>
        <fullName evidence="2">Acetyltransferase</fullName>
    </submittedName>
</protein>
<dbReference type="Proteomes" id="UP000051673">
    <property type="component" value="Unassembled WGS sequence"/>
</dbReference>
<dbReference type="AlphaFoldDB" id="A0A0R2JRR8"/>
<dbReference type="CDD" id="cd04301">
    <property type="entry name" value="NAT_SF"/>
    <property type="match status" value="1"/>
</dbReference>
<gene>
    <name evidence="2" type="ORF">IV67_GL001645</name>
</gene>
<dbReference type="OrthoDB" id="9796171at2"/>
<evidence type="ECO:0000259" key="1">
    <source>
        <dbReference type="PROSITE" id="PS51186"/>
    </source>
</evidence>
<organism evidence="2 3">
    <name type="scientific">Weissella minor</name>
    <dbReference type="NCBI Taxonomy" id="1620"/>
    <lineage>
        <taxon>Bacteria</taxon>
        <taxon>Bacillati</taxon>
        <taxon>Bacillota</taxon>
        <taxon>Bacilli</taxon>
        <taxon>Lactobacillales</taxon>
        <taxon>Lactobacillaceae</taxon>
        <taxon>Weissella</taxon>
    </lineage>
</organism>
<dbReference type="SUPFAM" id="SSF55729">
    <property type="entry name" value="Acyl-CoA N-acyltransferases (Nat)"/>
    <property type="match status" value="1"/>
</dbReference>
<proteinExistence type="predicted"/>
<dbReference type="Gene3D" id="3.40.630.30">
    <property type="match status" value="1"/>
</dbReference>
<feature type="domain" description="N-acetyltransferase" evidence="1">
    <location>
        <begin position="3"/>
        <end position="145"/>
    </location>
</feature>
<dbReference type="EMBL" id="JQCD01000021">
    <property type="protein sequence ID" value="KRN77290.1"/>
    <property type="molecule type" value="Genomic_DNA"/>
</dbReference>
<evidence type="ECO:0000313" key="3">
    <source>
        <dbReference type="Proteomes" id="UP000051673"/>
    </source>
</evidence>
<accession>A0A0R2JRR8</accession>
<dbReference type="PROSITE" id="PS51186">
    <property type="entry name" value="GNAT"/>
    <property type="match status" value="1"/>
</dbReference>
<dbReference type="GO" id="GO:0016747">
    <property type="term" value="F:acyltransferase activity, transferring groups other than amino-acyl groups"/>
    <property type="evidence" value="ECO:0007669"/>
    <property type="project" value="InterPro"/>
</dbReference>
<reference evidence="2 3" key="1">
    <citation type="journal article" date="2015" name="Genome Announc.">
        <title>Expanding the biotechnology potential of lactobacilli through comparative genomics of 213 strains and associated genera.</title>
        <authorList>
            <person name="Sun Z."/>
            <person name="Harris H.M."/>
            <person name="McCann A."/>
            <person name="Guo C."/>
            <person name="Argimon S."/>
            <person name="Zhang W."/>
            <person name="Yang X."/>
            <person name="Jeffery I.B."/>
            <person name="Cooney J.C."/>
            <person name="Kagawa T.F."/>
            <person name="Liu W."/>
            <person name="Song Y."/>
            <person name="Salvetti E."/>
            <person name="Wrobel A."/>
            <person name="Rasinkangas P."/>
            <person name="Parkhill J."/>
            <person name="Rea M.C."/>
            <person name="O'Sullivan O."/>
            <person name="Ritari J."/>
            <person name="Douillard F.P."/>
            <person name="Paul Ross R."/>
            <person name="Yang R."/>
            <person name="Briner A.E."/>
            <person name="Felis G.E."/>
            <person name="de Vos W.M."/>
            <person name="Barrangou R."/>
            <person name="Klaenhammer T.R."/>
            <person name="Caufield P.W."/>
            <person name="Cui Y."/>
            <person name="Zhang H."/>
            <person name="O'Toole P.W."/>
        </authorList>
    </citation>
    <scope>NUCLEOTIDE SEQUENCE [LARGE SCALE GENOMIC DNA]</scope>
    <source>
        <strain evidence="2 3">DSM 20014</strain>
    </source>
</reference>
<keyword evidence="3" id="KW-1185">Reference proteome</keyword>
<dbReference type="STRING" id="1620.IV67_GL001645"/>
<dbReference type="RefSeq" id="WP_057786778.1">
    <property type="nucleotide sequence ID" value="NZ_JQCD01000021.1"/>
</dbReference>
<dbReference type="InterPro" id="IPR016181">
    <property type="entry name" value="Acyl_CoA_acyltransferase"/>
</dbReference>